<reference evidence="3" key="1">
    <citation type="submission" date="2018-12" db="EMBL/GenBank/DDBJ databases">
        <title>Tengunoibacter tsumagoiensis gen. nov., sp. nov., Dictyobacter kobayashii sp. nov., D. alpinus sp. nov., and D. joshuensis sp. nov. and description of Dictyobacteraceae fam. nov. within the order Ktedonobacterales isolated from Tengu-no-mugimeshi.</title>
        <authorList>
            <person name="Wang C.M."/>
            <person name="Zheng Y."/>
            <person name="Sakai Y."/>
            <person name="Toyoda A."/>
            <person name="Minakuchi Y."/>
            <person name="Abe K."/>
            <person name="Yokota A."/>
            <person name="Yabe S."/>
        </authorList>
    </citation>
    <scope>NUCLEOTIDE SEQUENCE [LARGE SCALE GENOMIC DNA]</scope>
    <source>
        <strain evidence="3">Uno3</strain>
    </source>
</reference>
<protein>
    <recommendedName>
        <fullName evidence="1">Transposase IS701-like DDE domain-containing protein</fullName>
    </recommendedName>
</protein>
<sequence>MPLPDPIIEVLAVFRPLFTAPTWRKLMTLLTGTLLAHGRRTVTAALRASGNDVAANWSTFHHVLNRARWSPLAVSRQLLLLIVETFVPAGADVDLVIDETLERRWGCKIRKRRHYRDSALSSRERSVSSLGLRGTRDGSGRHAALDARSAGLCLFFVCWRRPRK</sequence>
<accession>A0A402A1I4</accession>
<dbReference type="AlphaFoldDB" id="A0A402A1I4"/>
<dbReference type="EMBL" id="BIFR01000001">
    <property type="protein sequence ID" value="GCE13007.1"/>
    <property type="molecule type" value="Genomic_DNA"/>
</dbReference>
<proteinExistence type="predicted"/>
<dbReference type="Pfam" id="PF13546">
    <property type="entry name" value="DDE_5"/>
    <property type="match status" value="1"/>
</dbReference>
<evidence type="ECO:0000313" key="2">
    <source>
        <dbReference type="EMBL" id="GCE13007.1"/>
    </source>
</evidence>
<dbReference type="OrthoDB" id="148325at2"/>
<keyword evidence="3" id="KW-1185">Reference proteome</keyword>
<dbReference type="InterPro" id="IPR038721">
    <property type="entry name" value="IS701-like_DDE_dom"/>
</dbReference>
<evidence type="ECO:0000313" key="3">
    <source>
        <dbReference type="Proteomes" id="UP000287352"/>
    </source>
</evidence>
<evidence type="ECO:0000259" key="1">
    <source>
        <dbReference type="Pfam" id="PF13546"/>
    </source>
</evidence>
<gene>
    <name evidence="2" type="ORF">KTT_28660</name>
</gene>
<feature type="domain" description="Transposase IS701-like DDE" evidence="1">
    <location>
        <begin position="14"/>
        <end position="117"/>
    </location>
</feature>
<name>A0A402A1I4_9CHLR</name>
<organism evidence="2 3">
    <name type="scientific">Tengunoibacter tsumagoiensis</name>
    <dbReference type="NCBI Taxonomy" id="2014871"/>
    <lineage>
        <taxon>Bacteria</taxon>
        <taxon>Bacillati</taxon>
        <taxon>Chloroflexota</taxon>
        <taxon>Ktedonobacteria</taxon>
        <taxon>Ktedonobacterales</taxon>
        <taxon>Dictyobacteraceae</taxon>
        <taxon>Tengunoibacter</taxon>
    </lineage>
</organism>
<comment type="caution">
    <text evidence="2">The sequence shown here is derived from an EMBL/GenBank/DDBJ whole genome shotgun (WGS) entry which is preliminary data.</text>
</comment>
<dbReference type="Proteomes" id="UP000287352">
    <property type="component" value="Unassembled WGS sequence"/>
</dbReference>
<dbReference type="RefSeq" id="WP_126580575.1">
    <property type="nucleotide sequence ID" value="NZ_BIFR01000001.1"/>
</dbReference>